<reference evidence="1 2" key="2">
    <citation type="submission" date="2018-10" db="EMBL/GenBank/DDBJ databases">
        <authorList>
            <consortium name="Pathogen Informatics"/>
        </authorList>
    </citation>
    <scope>NUCLEOTIDE SEQUENCE [LARGE SCALE GENOMIC DNA]</scope>
</reference>
<dbReference type="WBParaSite" id="MCOS_0000087501-mRNA-1">
    <property type="protein sequence ID" value="MCOS_0000087501-mRNA-1"/>
    <property type="gene ID" value="MCOS_0000087501"/>
</dbReference>
<dbReference type="Proteomes" id="UP000267029">
    <property type="component" value="Unassembled WGS sequence"/>
</dbReference>
<name>A0A0R3U2Y3_MESCO</name>
<gene>
    <name evidence="1" type="ORF">MCOS_LOCUS876</name>
</gene>
<evidence type="ECO:0000313" key="2">
    <source>
        <dbReference type="Proteomes" id="UP000267029"/>
    </source>
</evidence>
<reference evidence="3" key="1">
    <citation type="submission" date="2017-02" db="UniProtKB">
        <authorList>
            <consortium name="WormBaseParasite"/>
        </authorList>
    </citation>
    <scope>IDENTIFICATION</scope>
</reference>
<protein>
    <submittedName>
        <fullName evidence="1 3">Uncharacterized protein</fullName>
    </submittedName>
</protein>
<keyword evidence="2" id="KW-1185">Reference proteome</keyword>
<proteinExistence type="predicted"/>
<accession>A0A0R3U2Y3</accession>
<sequence>MSKITLIAQLFKIGWLPTPLFTPGPPPSRDTFIQADGGAKPPLPSRCNLSVPVAPRDVRGANVFFMTMRVVLEECFANEHGRIRWAA</sequence>
<dbReference type="AlphaFoldDB" id="A0A0R3U2Y3"/>
<dbReference type="EMBL" id="UXSR01000090">
    <property type="protein sequence ID" value="VDD74873.1"/>
    <property type="molecule type" value="Genomic_DNA"/>
</dbReference>
<organism evidence="3">
    <name type="scientific">Mesocestoides corti</name>
    <name type="common">Flatworm</name>
    <dbReference type="NCBI Taxonomy" id="53468"/>
    <lineage>
        <taxon>Eukaryota</taxon>
        <taxon>Metazoa</taxon>
        <taxon>Spiralia</taxon>
        <taxon>Lophotrochozoa</taxon>
        <taxon>Platyhelminthes</taxon>
        <taxon>Cestoda</taxon>
        <taxon>Eucestoda</taxon>
        <taxon>Cyclophyllidea</taxon>
        <taxon>Mesocestoididae</taxon>
        <taxon>Mesocestoides</taxon>
    </lineage>
</organism>
<evidence type="ECO:0000313" key="3">
    <source>
        <dbReference type="WBParaSite" id="MCOS_0000087501-mRNA-1"/>
    </source>
</evidence>
<evidence type="ECO:0000313" key="1">
    <source>
        <dbReference type="EMBL" id="VDD74873.1"/>
    </source>
</evidence>